<keyword evidence="1" id="KW-1133">Transmembrane helix</keyword>
<dbReference type="Pfam" id="PF06197">
    <property type="entry name" value="DUF998"/>
    <property type="match status" value="1"/>
</dbReference>
<organism evidence="2 3">
    <name type="scientific">Streptomyces inhibens</name>
    <dbReference type="NCBI Taxonomy" id="2293571"/>
    <lineage>
        <taxon>Bacteria</taxon>
        <taxon>Bacillati</taxon>
        <taxon>Actinomycetota</taxon>
        <taxon>Actinomycetes</taxon>
        <taxon>Kitasatosporales</taxon>
        <taxon>Streptomycetaceae</taxon>
        <taxon>Streptomyces</taxon>
    </lineage>
</organism>
<feature type="transmembrane region" description="Helical" evidence="1">
    <location>
        <begin position="133"/>
        <end position="154"/>
    </location>
</feature>
<keyword evidence="3" id="KW-1185">Reference proteome</keyword>
<evidence type="ECO:0000256" key="1">
    <source>
        <dbReference type="SAM" id="Phobius"/>
    </source>
</evidence>
<protein>
    <submittedName>
        <fullName evidence="2">DUF998 domain-containing protein</fullName>
    </submittedName>
</protein>
<feature type="transmembrane region" description="Helical" evidence="1">
    <location>
        <begin position="196"/>
        <end position="217"/>
    </location>
</feature>
<dbReference type="AlphaFoldDB" id="A0A371Q3U5"/>
<dbReference type="EMBL" id="QUAC01000127">
    <property type="protein sequence ID" value="REK89352.1"/>
    <property type="molecule type" value="Genomic_DNA"/>
</dbReference>
<feature type="transmembrane region" description="Helical" evidence="1">
    <location>
        <begin position="161"/>
        <end position="184"/>
    </location>
</feature>
<reference evidence="2 3" key="1">
    <citation type="submission" date="2018-08" db="EMBL/GenBank/DDBJ databases">
        <title>Streptomyces NEAU-D10 sp. nov., a novel Actinomycete isolated from soil.</title>
        <authorList>
            <person name="Jin L."/>
        </authorList>
    </citation>
    <scope>NUCLEOTIDE SEQUENCE [LARGE SCALE GENOMIC DNA]</scope>
    <source>
        <strain evidence="2 3">NEAU-D10</strain>
    </source>
</reference>
<dbReference type="Proteomes" id="UP000262477">
    <property type="component" value="Unassembled WGS sequence"/>
</dbReference>
<name>A0A371Q3U5_STRIH</name>
<feature type="transmembrane region" description="Helical" evidence="1">
    <location>
        <begin position="87"/>
        <end position="107"/>
    </location>
</feature>
<dbReference type="RefSeq" id="WP_128507993.1">
    <property type="nucleotide sequence ID" value="NZ_QUAC01000127.1"/>
</dbReference>
<keyword evidence="1" id="KW-0812">Transmembrane</keyword>
<evidence type="ECO:0000313" key="2">
    <source>
        <dbReference type="EMBL" id="REK89352.1"/>
    </source>
</evidence>
<accession>A0A371Q3U5</accession>
<dbReference type="OrthoDB" id="8159487at2"/>
<feature type="transmembrane region" description="Helical" evidence="1">
    <location>
        <begin position="54"/>
        <end position="75"/>
    </location>
</feature>
<gene>
    <name evidence="2" type="ORF">DY245_16445</name>
</gene>
<feature type="transmembrane region" description="Helical" evidence="1">
    <location>
        <begin position="12"/>
        <end position="30"/>
    </location>
</feature>
<evidence type="ECO:0000313" key="3">
    <source>
        <dbReference type="Proteomes" id="UP000262477"/>
    </source>
</evidence>
<proteinExistence type="predicted"/>
<dbReference type="InterPro" id="IPR009339">
    <property type="entry name" value="DUF998"/>
</dbReference>
<sequence>MSGRGPSVGLRPLLICGVVGGPLFTVAYLAEGSTRAHYNAWRHPVSSLALGDHGWTQTLNFIVAGLLTLAFAVGLQRALRPSGGSTWGPMFIGLWAIGLIGAGIFLADPVRGYPPGTPGRLPNPTVHGALHDFVSLAGFVALTAACFACTRYFARSGERGWALYSAVAGFAFAATMGLSSAAFGRAAGDLADLGGLIQRIALTVGWTWQVLLALHLWRAAPVRYEQPGGSHAA</sequence>
<keyword evidence="1" id="KW-0472">Membrane</keyword>
<comment type="caution">
    <text evidence="2">The sequence shown here is derived from an EMBL/GenBank/DDBJ whole genome shotgun (WGS) entry which is preliminary data.</text>
</comment>